<dbReference type="SUPFAM" id="SSF52833">
    <property type="entry name" value="Thioredoxin-like"/>
    <property type="match status" value="1"/>
</dbReference>
<evidence type="ECO:0000313" key="11">
    <source>
        <dbReference type="EMBL" id="UWN57258.1"/>
    </source>
</evidence>
<accession>A0ABY5V054</accession>
<dbReference type="Pfam" id="PF02683">
    <property type="entry name" value="DsbD_TM"/>
    <property type="match status" value="1"/>
</dbReference>
<feature type="compositionally biased region" description="Basic and acidic residues" evidence="6">
    <location>
        <begin position="216"/>
        <end position="232"/>
    </location>
</feature>
<reference evidence="11" key="1">
    <citation type="journal article" date="2022" name="Cell">
        <title>Design, construction, and in vivo augmentation of a complex gut microbiome.</title>
        <authorList>
            <person name="Cheng A.G."/>
            <person name="Ho P.Y."/>
            <person name="Aranda-Diaz A."/>
            <person name="Jain S."/>
            <person name="Yu F.B."/>
            <person name="Meng X."/>
            <person name="Wang M."/>
            <person name="Iakiviak M."/>
            <person name="Nagashima K."/>
            <person name="Zhao A."/>
            <person name="Murugkar P."/>
            <person name="Patil A."/>
            <person name="Atabakhsh K."/>
            <person name="Weakley A."/>
            <person name="Yan J."/>
            <person name="Brumbaugh A.R."/>
            <person name="Higginbottom S."/>
            <person name="Dimas A."/>
            <person name="Shiver A.L."/>
            <person name="Deutschbauer A."/>
            <person name="Neff N."/>
            <person name="Sonnenburg J.L."/>
            <person name="Huang K.C."/>
            <person name="Fischbach M.A."/>
        </authorList>
    </citation>
    <scope>NUCLEOTIDE SEQUENCE</scope>
    <source>
        <strain evidence="11">AP11</strain>
    </source>
</reference>
<comment type="subcellular location">
    <subcellularLocation>
        <location evidence="1">Membrane</location>
        <topology evidence="1">Multi-pass membrane protein</topology>
    </subcellularLocation>
</comment>
<dbReference type="InterPro" id="IPR036249">
    <property type="entry name" value="Thioredoxin-like_sf"/>
</dbReference>
<feature type="transmembrane region" description="Helical" evidence="7">
    <location>
        <begin position="347"/>
        <end position="368"/>
    </location>
</feature>
<evidence type="ECO:0000256" key="2">
    <source>
        <dbReference type="ARBA" id="ARBA00022692"/>
    </source>
</evidence>
<dbReference type="RefSeq" id="WP_019245362.1">
    <property type="nucleotide sequence ID" value="NZ_CAPH01000007.1"/>
</dbReference>
<dbReference type="PANTHER" id="PTHR32234:SF0">
    <property type="entry name" value="THIOL:DISULFIDE INTERCHANGE PROTEIN DSBD"/>
    <property type="match status" value="1"/>
</dbReference>
<evidence type="ECO:0000256" key="7">
    <source>
        <dbReference type="SAM" id="Phobius"/>
    </source>
</evidence>
<dbReference type="InterPro" id="IPR036929">
    <property type="entry name" value="DsbDN_sf"/>
</dbReference>
<feature type="transmembrane region" description="Helical" evidence="7">
    <location>
        <begin position="389"/>
        <end position="411"/>
    </location>
</feature>
<keyword evidence="4 7" id="KW-1133">Transmembrane helix</keyword>
<dbReference type="PANTHER" id="PTHR32234">
    <property type="entry name" value="THIOL:DISULFIDE INTERCHANGE PROTEIN DSBD"/>
    <property type="match status" value="1"/>
</dbReference>
<evidence type="ECO:0000259" key="10">
    <source>
        <dbReference type="Pfam" id="PF11412"/>
    </source>
</evidence>
<feature type="transmembrane region" description="Helical" evidence="7">
    <location>
        <begin position="260"/>
        <end position="284"/>
    </location>
</feature>
<evidence type="ECO:0000256" key="8">
    <source>
        <dbReference type="SAM" id="SignalP"/>
    </source>
</evidence>
<feature type="transmembrane region" description="Helical" evidence="7">
    <location>
        <begin position="528"/>
        <end position="550"/>
    </location>
</feature>
<feature type="region of interest" description="Disordered" evidence="6">
    <location>
        <begin position="157"/>
        <end position="251"/>
    </location>
</feature>
<dbReference type="Pfam" id="PF13899">
    <property type="entry name" value="Thioredoxin_7"/>
    <property type="match status" value="1"/>
</dbReference>
<organism evidence="11 12">
    <name type="scientific">Alistipes ihumii AP11</name>
    <dbReference type="NCBI Taxonomy" id="1211813"/>
    <lineage>
        <taxon>Bacteria</taxon>
        <taxon>Pseudomonadati</taxon>
        <taxon>Bacteroidota</taxon>
        <taxon>Bacteroidia</taxon>
        <taxon>Bacteroidales</taxon>
        <taxon>Rikenellaceae</taxon>
        <taxon>Alistipes</taxon>
    </lineage>
</organism>
<protein>
    <submittedName>
        <fullName evidence="11">Protein-disulfide reductase DsbD family protein</fullName>
    </submittedName>
</protein>
<dbReference type="InterPro" id="IPR003834">
    <property type="entry name" value="Cyt_c_assmbl_TM_dom"/>
</dbReference>
<gene>
    <name evidence="11" type="ORF">NQ491_00335</name>
</gene>
<evidence type="ECO:0000256" key="5">
    <source>
        <dbReference type="ARBA" id="ARBA00023136"/>
    </source>
</evidence>
<dbReference type="InterPro" id="IPR028250">
    <property type="entry name" value="DsbDN"/>
</dbReference>
<feature type="domain" description="Cytochrome C biogenesis protein transmembrane" evidence="9">
    <location>
        <begin position="261"/>
        <end position="480"/>
    </location>
</feature>
<feature type="signal peptide" evidence="8">
    <location>
        <begin position="1"/>
        <end position="24"/>
    </location>
</feature>
<keyword evidence="5 7" id="KW-0472">Membrane</keyword>
<keyword evidence="3" id="KW-0201">Cytochrome c-type biogenesis</keyword>
<evidence type="ECO:0000256" key="3">
    <source>
        <dbReference type="ARBA" id="ARBA00022748"/>
    </source>
</evidence>
<feature type="compositionally biased region" description="Basic and acidic residues" evidence="6">
    <location>
        <begin position="181"/>
        <end position="197"/>
    </location>
</feature>
<feature type="domain" description="Thiol:disulfide interchange protein DsbD N-terminal" evidence="10">
    <location>
        <begin position="45"/>
        <end position="152"/>
    </location>
</feature>
<dbReference type="Pfam" id="PF11412">
    <property type="entry name" value="DsbD_N"/>
    <property type="match status" value="1"/>
</dbReference>
<evidence type="ECO:0000313" key="12">
    <source>
        <dbReference type="Proteomes" id="UP001059295"/>
    </source>
</evidence>
<dbReference type="Gene3D" id="2.60.40.1250">
    <property type="entry name" value="Thiol:disulfide interchange protein DsbD, N-terminal domain"/>
    <property type="match status" value="1"/>
</dbReference>
<feature type="chain" id="PRO_5045583087" evidence="8">
    <location>
        <begin position="25"/>
        <end position="742"/>
    </location>
</feature>
<keyword evidence="8" id="KW-0732">Signal</keyword>
<sequence length="742" mass="81176">MSRTLPFKLLLSALLLLPAIGLEAQKPDPVAWETSVESMGEDVYLLRIEARIEAPWHIYDTGPYEGGPNPTTISFESNPDAELIGGIAEPAPPRRVRDELFGMEIGTYASKAVFTQRVRLKKAGDITLKATVEWMACDEGSCLPPEERTLTFTIRGASAGQTAGGTGATGTERPAQAETKPAPDIRQTTEARGRANEAADGQSPLSQTKISFGDKPSPKADSPTEDRTDKAEAAASAEPDGQESALRPAASSAQETGGSLWAAIVEAMLWGLAALLTPCVFPMIPMTVSFFMKGSENRTRGRFRALAYGLCIVGLYTLPITIIIVITNLFGQGTVTADIFNWLATHWIPNVIFFLVFMVFAASFFGAFEITMPSRLVNRSDERADRGGLTGIFFMALTLVLVSFSCTGPIVGSVLIKSTSGEIWAPVFTMLAFSVVFALPFTLFALFPSLLNRLPKSGGWLNSVKVVLGFLELALGLKFLSVADQTYHWGILDREVYLALWIVIFSLLGFYLLGKLRFKHDSEVKSIGVARLLLSVVTFSFVVYLIPGMWGAPLKGISGYLPPLETQDFVPAVPSPSAAVPDKDAFPKPKHSDFLKLPHGLRGFFDLDEAAQYARQVGKPLFVDYTGHGCVNCREMEAKVWSDPQVLRLLRDDFVIVALYSDDKKVLSESEWIATPDGRTLKSIGKINAYLAHKRFGINSQPYYLILGPDERPLVPGRGYNLDVQAFVDFLEEGLLNYRALK</sequence>
<dbReference type="Gene3D" id="3.40.30.10">
    <property type="entry name" value="Glutaredoxin"/>
    <property type="match status" value="1"/>
</dbReference>
<feature type="transmembrane region" description="Helical" evidence="7">
    <location>
        <begin position="459"/>
        <end position="477"/>
    </location>
</feature>
<feature type="transmembrane region" description="Helical" evidence="7">
    <location>
        <begin position="423"/>
        <end position="447"/>
    </location>
</feature>
<dbReference type="GeneID" id="82890135"/>
<evidence type="ECO:0000256" key="1">
    <source>
        <dbReference type="ARBA" id="ARBA00004141"/>
    </source>
</evidence>
<keyword evidence="12" id="KW-1185">Reference proteome</keyword>
<proteinExistence type="predicted"/>
<name>A0ABY5V054_9BACT</name>
<feature type="transmembrane region" description="Helical" evidence="7">
    <location>
        <begin position="305"/>
        <end position="327"/>
    </location>
</feature>
<evidence type="ECO:0000256" key="4">
    <source>
        <dbReference type="ARBA" id="ARBA00022989"/>
    </source>
</evidence>
<evidence type="ECO:0000259" key="9">
    <source>
        <dbReference type="Pfam" id="PF02683"/>
    </source>
</evidence>
<dbReference type="Proteomes" id="UP001059295">
    <property type="component" value="Chromosome"/>
</dbReference>
<dbReference type="EMBL" id="CP102294">
    <property type="protein sequence ID" value="UWN57258.1"/>
    <property type="molecule type" value="Genomic_DNA"/>
</dbReference>
<feature type="transmembrane region" description="Helical" evidence="7">
    <location>
        <begin position="497"/>
        <end position="516"/>
    </location>
</feature>
<keyword evidence="2 7" id="KW-0812">Transmembrane</keyword>
<evidence type="ECO:0000256" key="6">
    <source>
        <dbReference type="SAM" id="MobiDB-lite"/>
    </source>
</evidence>